<accession>A0ABC8WV23</accession>
<evidence type="ECO:0000256" key="1">
    <source>
        <dbReference type="SAM" id="MobiDB-lite"/>
    </source>
</evidence>
<dbReference type="SUPFAM" id="SSF81383">
    <property type="entry name" value="F-box domain"/>
    <property type="match status" value="1"/>
</dbReference>
<dbReference type="Proteomes" id="UP001497457">
    <property type="component" value="Chromosome 13rd"/>
</dbReference>
<reference evidence="3 4" key="2">
    <citation type="submission" date="2024-10" db="EMBL/GenBank/DDBJ databases">
        <authorList>
            <person name="Ryan C."/>
        </authorList>
    </citation>
    <scope>NUCLEOTIDE SEQUENCE [LARGE SCALE GENOMIC DNA]</scope>
</reference>
<sequence>MSEDSGEIPGGGKQRRSSPVPASPIEEENVLSVILHRLPSLPPSLLRASLVNKSWQSIVSHPRFLHDFRAHHKNPPLLGLFSYNFRGNIEFTTVLGPKDSIPAERFNLPIRPGSRVLRSHHGRVLAVDQGKRHFLVWDPVAREQLNISYPPALGRKSLLIMDGGVVCAATEKWHVHGACHSDPFKLVFIGADRDRFFACVYSSETGAWGNLFAIMQPQYIERVCTKCPSTMLGNSICMLLVGQMAVILQFDWDRGNLGFIDIPSDAHLFDAILSGRCYFMITPADSAGLNFYLLSDFSVYIWKRVLNHVGAARWIFGNIIELGSLLSLKPPMSLNLLGVDEDKNVILRLTDDVVFTVNLESMEFQKMSTQLPFFSFTFHAFKSFYMPGTCVSAGQEDVKSLPGA</sequence>
<feature type="region of interest" description="Disordered" evidence="1">
    <location>
        <begin position="1"/>
        <end position="23"/>
    </location>
</feature>
<dbReference type="InterPro" id="IPR036047">
    <property type="entry name" value="F-box-like_dom_sf"/>
</dbReference>
<gene>
    <name evidence="3" type="ORF">URODEC1_LOCUS17832</name>
</gene>
<evidence type="ECO:0000313" key="4">
    <source>
        <dbReference type="Proteomes" id="UP001497457"/>
    </source>
</evidence>
<dbReference type="PANTHER" id="PTHR32133">
    <property type="entry name" value="OS07G0120400 PROTEIN"/>
    <property type="match status" value="1"/>
</dbReference>
<dbReference type="AlphaFoldDB" id="A0ABC8WV23"/>
<reference evidence="4" key="1">
    <citation type="submission" date="2024-06" db="EMBL/GenBank/DDBJ databases">
        <authorList>
            <person name="Ryan C."/>
        </authorList>
    </citation>
    <scope>NUCLEOTIDE SEQUENCE [LARGE SCALE GENOMIC DNA]</scope>
</reference>
<proteinExistence type="predicted"/>
<dbReference type="EMBL" id="OZ075123">
    <property type="protein sequence ID" value="CAL4916022.1"/>
    <property type="molecule type" value="Genomic_DNA"/>
</dbReference>
<feature type="domain" description="F-box" evidence="2">
    <location>
        <begin position="30"/>
        <end position="66"/>
    </location>
</feature>
<name>A0ABC8WV23_9POAL</name>
<dbReference type="PANTHER" id="PTHR32133:SF271">
    <property type="entry name" value="F-BOX DOMAIN-CONTAINING PROTEIN"/>
    <property type="match status" value="1"/>
</dbReference>
<dbReference type="Pfam" id="PF00646">
    <property type="entry name" value="F-box"/>
    <property type="match status" value="1"/>
</dbReference>
<evidence type="ECO:0000259" key="2">
    <source>
        <dbReference type="Pfam" id="PF00646"/>
    </source>
</evidence>
<protein>
    <recommendedName>
        <fullName evidence="2">F-box domain-containing protein</fullName>
    </recommendedName>
</protein>
<evidence type="ECO:0000313" key="3">
    <source>
        <dbReference type="EMBL" id="CAL4916022.1"/>
    </source>
</evidence>
<dbReference type="InterPro" id="IPR001810">
    <property type="entry name" value="F-box_dom"/>
</dbReference>
<keyword evidence="4" id="KW-1185">Reference proteome</keyword>
<organism evidence="3 4">
    <name type="scientific">Urochloa decumbens</name>
    <dbReference type="NCBI Taxonomy" id="240449"/>
    <lineage>
        <taxon>Eukaryota</taxon>
        <taxon>Viridiplantae</taxon>
        <taxon>Streptophyta</taxon>
        <taxon>Embryophyta</taxon>
        <taxon>Tracheophyta</taxon>
        <taxon>Spermatophyta</taxon>
        <taxon>Magnoliopsida</taxon>
        <taxon>Liliopsida</taxon>
        <taxon>Poales</taxon>
        <taxon>Poaceae</taxon>
        <taxon>PACMAD clade</taxon>
        <taxon>Panicoideae</taxon>
        <taxon>Panicodae</taxon>
        <taxon>Paniceae</taxon>
        <taxon>Melinidinae</taxon>
        <taxon>Urochloa</taxon>
    </lineage>
</organism>
<dbReference type="CDD" id="cd09917">
    <property type="entry name" value="F-box_SF"/>
    <property type="match status" value="1"/>
</dbReference>